<feature type="active site" description="Schiff-base intermediate with acetaldehyde" evidence="7">
    <location>
        <position position="152"/>
    </location>
</feature>
<feature type="active site" description="Proton donor/acceptor" evidence="7">
    <location>
        <position position="181"/>
    </location>
</feature>
<evidence type="ECO:0000256" key="4">
    <source>
        <dbReference type="ARBA" id="ARBA00023270"/>
    </source>
</evidence>
<comment type="caution">
    <text evidence="8">The sequence shown here is derived from an EMBL/GenBank/DDBJ whole genome shotgun (WGS) entry which is preliminary data.</text>
</comment>
<comment type="catalytic activity">
    <reaction evidence="5 7">
        <text>2-deoxy-D-ribose 5-phosphate = D-glyceraldehyde 3-phosphate + acetaldehyde</text>
        <dbReference type="Rhea" id="RHEA:12821"/>
        <dbReference type="ChEBI" id="CHEBI:15343"/>
        <dbReference type="ChEBI" id="CHEBI:59776"/>
        <dbReference type="ChEBI" id="CHEBI:62877"/>
        <dbReference type="EC" id="4.1.2.4"/>
    </reaction>
</comment>
<dbReference type="SUPFAM" id="SSF51569">
    <property type="entry name" value="Aldolase"/>
    <property type="match status" value="1"/>
</dbReference>
<dbReference type="RefSeq" id="WP_053224858.1">
    <property type="nucleotide sequence ID" value="NZ_JSVA01000020.1"/>
</dbReference>
<gene>
    <name evidence="7" type="primary">deoC</name>
    <name evidence="8" type="ORF">OB69_16510</name>
</gene>
<dbReference type="InterPro" id="IPR028581">
    <property type="entry name" value="DeoC_typeI"/>
</dbReference>
<dbReference type="PATRIC" id="fig|1566026.4.peg.1736"/>
<dbReference type="Pfam" id="PF01791">
    <property type="entry name" value="DeoC"/>
    <property type="match status" value="1"/>
</dbReference>
<dbReference type="CDD" id="cd00959">
    <property type="entry name" value="DeoC"/>
    <property type="match status" value="1"/>
</dbReference>
<dbReference type="GO" id="GO:0016052">
    <property type="term" value="P:carbohydrate catabolic process"/>
    <property type="evidence" value="ECO:0007669"/>
    <property type="project" value="TreeGrafter"/>
</dbReference>
<dbReference type="PIRSF" id="PIRSF001357">
    <property type="entry name" value="DeoC"/>
    <property type="match status" value="1"/>
</dbReference>
<keyword evidence="3 7" id="KW-0456">Lyase</keyword>
<keyword evidence="4 7" id="KW-0704">Schiff base</keyword>
<evidence type="ECO:0000256" key="5">
    <source>
        <dbReference type="ARBA" id="ARBA00048791"/>
    </source>
</evidence>
<comment type="function">
    <text evidence="6 7">Catalyzes a reversible aldol reaction between acetaldehyde and D-glyceraldehyde 3-phosphate to generate 2-deoxy-D-ribose 5-phosphate.</text>
</comment>
<dbReference type="AlphaFoldDB" id="A0A0L8AHN0"/>
<dbReference type="InterPro" id="IPR013785">
    <property type="entry name" value="Aldolase_TIM"/>
</dbReference>
<dbReference type="InterPro" id="IPR002915">
    <property type="entry name" value="DeoC/FbaB/LacD_aldolase"/>
</dbReference>
<name>A0A0L8AHN0_9BACT</name>
<feature type="active site" description="Proton donor/acceptor" evidence="7">
    <location>
        <position position="89"/>
    </location>
</feature>
<dbReference type="FunFam" id="3.20.20.70:FF:000044">
    <property type="entry name" value="Deoxyribose-phosphate aldolase"/>
    <property type="match status" value="1"/>
</dbReference>
<comment type="pathway">
    <text evidence="7">Carbohydrate degradation; 2-deoxy-D-ribose 1-phosphate degradation; D-glyceraldehyde 3-phosphate and acetaldehyde from 2-deoxy-alpha-D-ribose 1-phosphate: step 2/2.</text>
</comment>
<dbReference type="SMART" id="SM01133">
    <property type="entry name" value="DeoC"/>
    <property type="match status" value="1"/>
</dbReference>
<dbReference type="EC" id="4.1.2.4" evidence="7"/>
<evidence type="ECO:0000256" key="7">
    <source>
        <dbReference type="HAMAP-Rule" id="MF_00114"/>
    </source>
</evidence>
<evidence type="ECO:0000256" key="3">
    <source>
        <dbReference type="ARBA" id="ARBA00023239"/>
    </source>
</evidence>
<dbReference type="InterPro" id="IPR011343">
    <property type="entry name" value="DeoC"/>
</dbReference>
<evidence type="ECO:0000256" key="6">
    <source>
        <dbReference type="ARBA" id="ARBA00056337"/>
    </source>
</evidence>
<dbReference type="NCBIfam" id="TIGR00126">
    <property type="entry name" value="deoC"/>
    <property type="match status" value="1"/>
</dbReference>
<organism evidence="8 9">
    <name type="scientific">Roseivirga seohaensis subsp. aquiponti</name>
    <dbReference type="NCBI Taxonomy" id="1566026"/>
    <lineage>
        <taxon>Bacteria</taxon>
        <taxon>Pseudomonadati</taxon>
        <taxon>Bacteroidota</taxon>
        <taxon>Cytophagia</taxon>
        <taxon>Cytophagales</taxon>
        <taxon>Roseivirgaceae</taxon>
        <taxon>Roseivirga</taxon>
    </lineage>
</organism>
<keyword evidence="2 7" id="KW-0963">Cytoplasm</keyword>
<dbReference type="UniPathway" id="UPA00002">
    <property type="reaction ID" value="UER00468"/>
</dbReference>
<evidence type="ECO:0000313" key="9">
    <source>
        <dbReference type="Proteomes" id="UP000036908"/>
    </source>
</evidence>
<sequence>MDINHYLEHTNLKPIITANDIDRLVAEAKNHQLFGICVPPFWVKKAAREIGTADIQLVTVIGFPLGYQMTEAKVTEIEKAIENGANELDIVMNISAFKTGLPWTKIELAKCAKIIHEADCLMKVIIETAYLTEEEIVLASKLCADAGTDFVKTSTGFSGAGAKVEHIELMRKSLPSNVGLKASGGIKTLADAQALINAGADRLGVSSAVSIMEEYYASEKN</sequence>
<dbReference type="GO" id="GO:0004139">
    <property type="term" value="F:deoxyribose-phosphate aldolase activity"/>
    <property type="evidence" value="ECO:0007669"/>
    <property type="project" value="UniProtKB-UniRule"/>
</dbReference>
<comment type="similarity">
    <text evidence="1 7">Belongs to the DeoC/FbaB aldolase family. DeoC type 1 subfamily.</text>
</comment>
<dbReference type="OrthoDB" id="9778711at2"/>
<dbReference type="PANTHER" id="PTHR10889:SF1">
    <property type="entry name" value="DEOXYRIBOSE-PHOSPHATE ALDOLASE"/>
    <property type="match status" value="1"/>
</dbReference>
<evidence type="ECO:0000256" key="2">
    <source>
        <dbReference type="ARBA" id="ARBA00022490"/>
    </source>
</evidence>
<accession>A0A0L8AHN0</accession>
<dbReference type="Proteomes" id="UP000036908">
    <property type="component" value="Unassembled WGS sequence"/>
</dbReference>
<dbReference type="HAMAP" id="MF_00114">
    <property type="entry name" value="DeoC_type1"/>
    <property type="match status" value="1"/>
</dbReference>
<dbReference type="PANTHER" id="PTHR10889">
    <property type="entry name" value="DEOXYRIBOSE-PHOSPHATE ALDOLASE"/>
    <property type="match status" value="1"/>
</dbReference>
<dbReference type="Gene3D" id="3.20.20.70">
    <property type="entry name" value="Aldolase class I"/>
    <property type="match status" value="1"/>
</dbReference>
<dbReference type="EMBL" id="JSVA01000020">
    <property type="protein sequence ID" value="KOF01640.1"/>
    <property type="molecule type" value="Genomic_DNA"/>
</dbReference>
<comment type="subcellular location">
    <subcellularLocation>
        <location evidence="7">Cytoplasm</location>
    </subcellularLocation>
</comment>
<evidence type="ECO:0000256" key="1">
    <source>
        <dbReference type="ARBA" id="ARBA00010936"/>
    </source>
</evidence>
<dbReference type="GO" id="GO:0009264">
    <property type="term" value="P:deoxyribonucleotide catabolic process"/>
    <property type="evidence" value="ECO:0007669"/>
    <property type="project" value="UniProtKB-UniRule"/>
</dbReference>
<proteinExistence type="inferred from homology"/>
<reference evidence="9" key="1">
    <citation type="submission" date="2014-11" db="EMBL/GenBank/DDBJ databases">
        <title>Genome sequencing of Roseivirga sp. D-25.</title>
        <authorList>
            <person name="Selvaratnam C."/>
            <person name="Thevarajoo S."/>
            <person name="Goh K.M."/>
            <person name="Eee R."/>
            <person name="Chan K.-G."/>
            <person name="Chong C.S."/>
        </authorList>
    </citation>
    <scope>NUCLEOTIDE SEQUENCE [LARGE SCALE GENOMIC DNA]</scope>
    <source>
        <strain evidence="9">D-25</strain>
    </source>
</reference>
<dbReference type="GO" id="GO:0006018">
    <property type="term" value="P:2-deoxyribose 1-phosphate catabolic process"/>
    <property type="evidence" value="ECO:0007669"/>
    <property type="project" value="UniProtKB-UniRule"/>
</dbReference>
<evidence type="ECO:0000313" key="8">
    <source>
        <dbReference type="EMBL" id="KOF01640.1"/>
    </source>
</evidence>
<keyword evidence="9" id="KW-1185">Reference proteome</keyword>
<dbReference type="GO" id="GO:0005737">
    <property type="term" value="C:cytoplasm"/>
    <property type="evidence" value="ECO:0007669"/>
    <property type="project" value="UniProtKB-SubCell"/>
</dbReference>
<protein>
    <recommendedName>
        <fullName evidence="7">Deoxyribose-phosphate aldolase</fullName>
        <shortName evidence="7">DERA</shortName>
        <ecNumber evidence="7">4.1.2.4</ecNumber>
    </recommendedName>
    <alternativeName>
        <fullName evidence="7">2-deoxy-D-ribose 5-phosphate aldolase</fullName>
    </alternativeName>
    <alternativeName>
        <fullName evidence="7">Phosphodeoxyriboaldolase</fullName>
        <shortName evidence="7">Deoxyriboaldolase</shortName>
    </alternativeName>
</protein>